<evidence type="ECO:0000313" key="2">
    <source>
        <dbReference type="Proteomes" id="UP000770717"/>
    </source>
</evidence>
<reference evidence="1" key="1">
    <citation type="thesis" date="2020" institute="ProQuest LLC" country="789 East Eisenhower Parkway, Ann Arbor, MI, USA">
        <title>Comparative Genomics and Chromosome Evolution.</title>
        <authorList>
            <person name="Mudd A.B."/>
        </authorList>
    </citation>
    <scope>NUCLEOTIDE SEQUENCE</scope>
    <source>
        <strain evidence="1">HN-11 Male</strain>
        <tissue evidence="1">Kidney and liver</tissue>
    </source>
</reference>
<name>A0A8J6BIV9_ELECQ</name>
<dbReference type="EMBL" id="WNTK01004582">
    <property type="protein sequence ID" value="KAG9464355.1"/>
    <property type="molecule type" value="Genomic_DNA"/>
</dbReference>
<proteinExistence type="predicted"/>
<keyword evidence="2" id="KW-1185">Reference proteome</keyword>
<dbReference type="Proteomes" id="UP000770717">
    <property type="component" value="Unassembled WGS sequence"/>
</dbReference>
<protein>
    <submittedName>
        <fullName evidence="1">Uncharacterized protein</fullName>
    </submittedName>
</protein>
<accession>A0A8J6BIV9</accession>
<evidence type="ECO:0000313" key="1">
    <source>
        <dbReference type="EMBL" id="KAG9464355.1"/>
    </source>
</evidence>
<sequence>MCISSLLTFYSCGEHYWHPSFVQKSQYLLHIKHKLICEDFRYAIKWSNYTNTFNKYKPSTDGNRIKGTFPSTCLQMSSAVLCELLAPFCW</sequence>
<dbReference type="AlphaFoldDB" id="A0A8J6BIV9"/>
<organism evidence="1 2">
    <name type="scientific">Eleutherodactylus coqui</name>
    <name type="common">Puerto Rican coqui</name>
    <dbReference type="NCBI Taxonomy" id="57060"/>
    <lineage>
        <taxon>Eukaryota</taxon>
        <taxon>Metazoa</taxon>
        <taxon>Chordata</taxon>
        <taxon>Craniata</taxon>
        <taxon>Vertebrata</taxon>
        <taxon>Euteleostomi</taxon>
        <taxon>Amphibia</taxon>
        <taxon>Batrachia</taxon>
        <taxon>Anura</taxon>
        <taxon>Neobatrachia</taxon>
        <taxon>Hyloidea</taxon>
        <taxon>Eleutherodactylidae</taxon>
        <taxon>Eleutherodactylinae</taxon>
        <taxon>Eleutherodactylus</taxon>
        <taxon>Eleutherodactylus</taxon>
    </lineage>
</organism>
<comment type="caution">
    <text evidence="1">The sequence shown here is derived from an EMBL/GenBank/DDBJ whole genome shotgun (WGS) entry which is preliminary data.</text>
</comment>
<gene>
    <name evidence="1" type="ORF">GDO78_020070</name>
</gene>